<evidence type="ECO:0000313" key="1">
    <source>
        <dbReference type="EMBL" id="JAH10298.1"/>
    </source>
</evidence>
<dbReference type="AlphaFoldDB" id="A0A0E9Q2H9"/>
<accession>A0A0E9Q2H9</accession>
<proteinExistence type="predicted"/>
<organism evidence="1">
    <name type="scientific">Anguilla anguilla</name>
    <name type="common">European freshwater eel</name>
    <name type="synonym">Muraena anguilla</name>
    <dbReference type="NCBI Taxonomy" id="7936"/>
    <lineage>
        <taxon>Eukaryota</taxon>
        <taxon>Metazoa</taxon>
        <taxon>Chordata</taxon>
        <taxon>Craniata</taxon>
        <taxon>Vertebrata</taxon>
        <taxon>Euteleostomi</taxon>
        <taxon>Actinopterygii</taxon>
        <taxon>Neopterygii</taxon>
        <taxon>Teleostei</taxon>
        <taxon>Anguilliformes</taxon>
        <taxon>Anguillidae</taxon>
        <taxon>Anguilla</taxon>
    </lineage>
</organism>
<reference evidence="1" key="2">
    <citation type="journal article" date="2015" name="Fish Shellfish Immunol.">
        <title>Early steps in the European eel (Anguilla anguilla)-Vibrio vulnificus interaction in the gills: Role of the RtxA13 toxin.</title>
        <authorList>
            <person name="Callol A."/>
            <person name="Pajuelo D."/>
            <person name="Ebbesson L."/>
            <person name="Teles M."/>
            <person name="MacKenzie S."/>
            <person name="Amaro C."/>
        </authorList>
    </citation>
    <scope>NUCLEOTIDE SEQUENCE</scope>
</reference>
<name>A0A0E9Q2H9_ANGAN</name>
<dbReference type="EMBL" id="GBXM01098279">
    <property type="protein sequence ID" value="JAH10298.1"/>
    <property type="molecule type" value="Transcribed_RNA"/>
</dbReference>
<protein>
    <submittedName>
        <fullName evidence="1">Uncharacterized protein</fullName>
    </submittedName>
</protein>
<sequence>MQHPRRPNTPKKIKKYCVHTVAISFMVRMHN</sequence>
<reference evidence="1" key="1">
    <citation type="submission" date="2014-11" db="EMBL/GenBank/DDBJ databases">
        <authorList>
            <person name="Amaro Gonzalez C."/>
        </authorList>
    </citation>
    <scope>NUCLEOTIDE SEQUENCE</scope>
</reference>